<dbReference type="SUPFAM" id="SSF53474">
    <property type="entry name" value="alpha/beta-Hydrolases"/>
    <property type="match status" value="1"/>
</dbReference>
<dbReference type="InterPro" id="IPR029058">
    <property type="entry name" value="AB_hydrolase_fold"/>
</dbReference>
<dbReference type="Proteomes" id="UP000235672">
    <property type="component" value="Unassembled WGS sequence"/>
</dbReference>
<evidence type="ECO:0000256" key="1">
    <source>
        <dbReference type="ARBA" id="ARBA00022801"/>
    </source>
</evidence>
<evidence type="ECO:0000313" key="4">
    <source>
        <dbReference type="Proteomes" id="UP000235672"/>
    </source>
</evidence>
<sequence>MKILALHGLGASGALLKAQLSPLIKGLGAGYQFVFLDGAIPCGRGPAVPAWASGPFQSYATGFSPREMRDALHRIDIFIKQKGPFDGVLGFSLGSAMALSYILDQQRKHPDTKPPFCFALFFSPIFIASPNDHCYESLVDRILDDEHSDFRAEFPDGDFASLLDSEDERIFAEYLKVVLSMHSSVGNVLPNNRLDFISFEAQAGNIPRLLHPQICNERIRIPTVHVSGEKDVPVMAEQSRVAEGLYTPSLTQVYRHDGGHDIPFKKSEVLTIISMVKDAAEKGKQLQALYDF</sequence>
<accession>A0A2J6PUP1</accession>
<dbReference type="PANTHER" id="PTHR48070:SF4">
    <property type="entry name" value="ESTERASE ALNB"/>
    <property type="match status" value="1"/>
</dbReference>
<gene>
    <name evidence="3" type="ORF">NA56DRAFT_578331</name>
</gene>
<protein>
    <recommendedName>
        <fullName evidence="2">Serine hydrolase domain-containing protein</fullName>
    </recommendedName>
</protein>
<evidence type="ECO:0000313" key="3">
    <source>
        <dbReference type="EMBL" id="PMD17750.1"/>
    </source>
</evidence>
<reference evidence="3 4" key="1">
    <citation type="submission" date="2016-05" db="EMBL/GenBank/DDBJ databases">
        <title>A degradative enzymes factory behind the ericoid mycorrhizal symbiosis.</title>
        <authorList>
            <consortium name="DOE Joint Genome Institute"/>
            <person name="Martino E."/>
            <person name="Morin E."/>
            <person name="Grelet G."/>
            <person name="Kuo A."/>
            <person name="Kohler A."/>
            <person name="Daghino S."/>
            <person name="Barry K."/>
            <person name="Choi C."/>
            <person name="Cichocki N."/>
            <person name="Clum A."/>
            <person name="Copeland A."/>
            <person name="Hainaut M."/>
            <person name="Haridas S."/>
            <person name="Labutti K."/>
            <person name="Lindquist E."/>
            <person name="Lipzen A."/>
            <person name="Khouja H.-R."/>
            <person name="Murat C."/>
            <person name="Ohm R."/>
            <person name="Olson A."/>
            <person name="Spatafora J."/>
            <person name="Veneault-Fourrey C."/>
            <person name="Henrissat B."/>
            <person name="Grigoriev I."/>
            <person name="Martin F."/>
            <person name="Perotto S."/>
        </authorList>
    </citation>
    <scope>NUCLEOTIDE SEQUENCE [LARGE SCALE GENOMIC DNA]</scope>
    <source>
        <strain evidence="3 4">UAMH 7357</strain>
    </source>
</reference>
<dbReference type="Pfam" id="PF03959">
    <property type="entry name" value="FSH1"/>
    <property type="match status" value="1"/>
</dbReference>
<dbReference type="GO" id="GO:0005737">
    <property type="term" value="C:cytoplasm"/>
    <property type="evidence" value="ECO:0007669"/>
    <property type="project" value="TreeGrafter"/>
</dbReference>
<dbReference type="Gene3D" id="3.40.50.1820">
    <property type="entry name" value="alpha/beta hydrolase"/>
    <property type="match status" value="1"/>
</dbReference>
<feature type="domain" description="Serine hydrolase" evidence="2">
    <location>
        <begin position="1"/>
        <end position="269"/>
    </location>
</feature>
<keyword evidence="1" id="KW-0378">Hydrolase</keyword>
<proteinExistence type="predicted"/>
<name>A0A2J6PUP1_9HELO</name>
<dbReference type="AlphaFoldDB" id="A0A2J6PUP1"/>
<dbReference type="PANTHER" id="PTHR48070">
    <property type="entry name" value="ESTERASE OVCA2"/>
    <property type="match status" value="1"/>
</dbReference>
<dbReference type="InterPro" id="IPR005645">
    <property type="entry name" value="FSH-like_dom"/>
</dbReference>
<organism evidence="3 4">
    <name type="scientific">Hyaloscypha hepaticicola</name>
    <dbReference type="NCBI Taxonomy" id="2082293"/>
    <lineage>
        <taxon>Eukaryota</taxon>
        <taxon>Fungi</taxon>
        <taxon>Dikarya</taxon>
        <taxon>Ascomycota</taxon>
        <taxon>Pezizomycotina</taxon>
        <taxon>Leotiomycetes</taxon>
        <taxon>Helotiales</taxon>
        <taxon>Hyaloscyphaceae</taxon>
        <taxon>Hyaloscypha</taxon>
    </lineage>
</organism>
<keyword evidence="4" id="KW-1185">Reference proteome</keyword>
<dbReference type="GO" id="GO:0019748">
    <property type="term" value="P:secondary metabolic process"/>
    <property type="evidence" value="ECO:0007669"/>
    <property type="project" value="TreeGrafter"/>
</dbReference>
<dbReference type="GO" id="GO:0005634">
    <property type="term" value="C:nucleus"/>
    <property type="evidence" value="ECO:0007669"/>
    <property type="project" value="TreeGrafter"/>
</dbReference>
<dbReference type="EMBL" id="KZ613498">
    <property type="protein sequence ID" value="PMD17750.1"/>
    <property type="molecule type" value="Genomic_DNA"/>
</dbReference>
<dbReference type="InterPro" id="IPR050593">
    <property type="entry name" value="LovG"/>
</dbReference>
<dbReference type="OrthoDB" id="2094269at2759"/>
<dbReference type="GO" id="GO:0016787">
    <property type="term" value="F:hydrolase activity"/>
    <property type="evidence" value="ECO:0007669"/>
    <property type="project" value="UniProtKB-KW"/>
</dbReference>
<evidence type="ECO:0000259" key="2">
    <source>
        <dbReference type="Pfam" id="PF03959"/>
    </source>
</evidence>